<gene>
    <name evidence="3" type="ORF">FJA49_11170</name>
</gene>
<reference evidence="3 4" key="2">
    <citation type="submission" date="2019-06" db="EMBL/GenBank/DDBJ databases">
        <authorList>
            <person name="Seo Y."/>
        </authorList>
    </citation>
    <scope>NUCLEOTIDE SEQUENCE [LARGE SCALE GENOMIC DNA]</scope>
    <source>
        <strain evidence="3 4">MaA-Y11</strain>
    </source>
</reference>
<feature type="transmembrane region" description="Helical" evidence="2">
    <location>
        <begin position="12"/>
        <end position="30"/>
    </location>
</feature>
<dbReference type="OrthoDB" id="1351166at2"/>
<feature type="transmembrane region" description="Helical" evidence="2">
    <location>
        <begin position="140"/>
        <end position="160"/>
    </location>
</feature>
<dbReference type="Proteomes" id="UP000319175">
    <property type="component" value="Unassembled WGS sequence"/>
</dbReference>
<reference evidence="3 4" key="1">
    <citation type="submission" date="2019-06" db="EMBL/GenBank/DDBJ databases">
        <title>Flavobacterium sp. MaA-Y11 from geoumgang.</title>
        <authorList>
            <person name="Jeong S."/>
        </authorList>
    </citation>
    <scope>NUCLEOTIDE SEQUENCE [LARGE SCALE GENOMIC DNA]</scope>
    <source>
        <strain evidence="3 4">MaA-Y11</strain>
    </source>
</reference>
<keyword evidence="2" id="KW-0472">Membrane</keyword>
<protein>
    <submittedName>
        <fullName evidence="3">Uncharacterized protein</fullName>
    </submittedName>
</protein>
<comment type="caution">
    <text evidence="3">The sequence shown here is derived from an EMBL/GenBank/DDBJ whole genome shotgun (WGS) entry which is preliminary data.</text>
</comment>
<evidence type="ECO:0000313" key="3">
    <source>
        <dbReference type="EMBL" id="TPD66843.1"/>
    </source>
</evidence>
<feature type="transmembrane region" description="Helical" evidence="2">
    <location>
        <begin position="180"/>
        <end position="204"/>
    </location>
</feature>
<dbReference type="RefSeq" id="WP_140001003.1">
    <property type="nucleotide sequence ID" value="NZ_VFJE01000055.1"/>
</dbReference>
<dbReference type="AlphaFoldDB" id="A0A501Q2C4"/>
<dbReference type="EMBL" id="VFJE01000055">
    <property type="protein sequence ID" value="TPD66843.1"/>
    <property type="molecule type" value="Genomic_DNA"/>
</dbReference>
<evidence type="ECO:0000256" key="2">
    <source>
        <dbReference type="SAM" id="Phobius"/>
    </source>
</evidence>
<feature type="region of interest" description="Disordered" evidence="1">
    <location>
        <begin position="81"/>
        <end position="104"/>
    </location>
</feature>
<keyword evidence="2" id="KW-0812">Transmembrane</keyword>
<keyword evidence="4" id="KW-1185">Reference proteome</keyword>
<proteinExistence type="predicted"/>
<keyword evidence="2" id="KW-1133">Transmembrane helix</keyword>
<name>A0A501Q2C4_9FLAO</name>
<sequence length="231" mass="25690">MRALKIISDLLPIPSYTVILICFFFPFITIKCGTTELVSVTGFDYVVGTDIKEKTKNNEFSKKLEKQLGKDLFGAAGSDLDSLDVDEDGNPKKAESSLLPEETPDERNSRIVMMVMMGIPFLMAIAGLIFSFIKIKRKGLLHIVLSSVGFLVLLVFGIIIKSSDELNAVTSMADGMGGGMITIGMGTAYYMATILFLLLIMFFGMQKYLKNLYKEEQVIRDEAMDEFLTKE</sequence>
<evidence type="ECO:0000313" key="4">
    <source>
        <dbReference type="Proteomes" id="UP000319175"/>
    </source>
</evidence>
<evidence type="ECO:0000256" key="1">
    <source>
        <dbReference type="SAM" id="MobiDB-lite"/>
    </source>
</evidence>
<organism evidence="3 4">
    <name type="scientific">Flavobacterium microcysteis</name>
    <dbReference type="NCBI Taxonomy" id="2596891"/>
    <lineage>
        <taxon>Bacteria</taxon>
        <taxon>Pseudomonadati</taxon>
        <taxon>Bacteroidota</taxon>
        <taxon>Flavobacteriia</taxon>
        <taxon>Flavobacteriales</taxon>
        <taxon>Flavobacteriaceae</taxon>
        <taxon>Flavobacterium</taxon>
    </lineage>
</organism>
<accession>A0A501Q2C4</accession>
<feature type="transmembrane region" description="Helical" evidence="2">
    <location>
        <begin position="111"/>
        <end position="133"/>
    </location>
</feature>